<keyword evidence="2" id="KW-0547">Nucleotide-binding</keyword>
<dbReference type="GO" id="GO:0005525">
    <property type="term" value="F:GTP binding"/>
    <property type="evidence" value="ECO:0007669"/>
    <property type="project" value="UniProtKB-KW"/>
</dbReference>
<organism evidence="6">
    <name type="scientific">Arion vulgaris</name>
    <dbReference type="NCBI Taxonomy" id="1028688"/>
    <lineage>
        <taxon>Eukaryota</taxon>
        <taxon>Metazoa</taxon>
        <taxon>Spiralia</taxon>
        <taxon>Lophotrochozoa</taxon>
        <taxon>Mollusca</taxon>
        <taxon>Gastropoda</taxon>
        <taxon>Heterobranchia</taxon>
        <taxon>Euthyneura</taxon>
        <taxon>Panpulmonata</taxon>
        <taxon>Eupulmonata</taxon>
        <taxon>Stylommatophora</taxon>
        <taxon>Helicina</taxon>
        <taxon>Arionoidea</taxon>
        <taxon>Arionidae</taxon>
        <taxon>Arion</taxon>
    </lineage>
</organism>
<dbReference type="Pfam" id="PF13167">
    <property type="entry name" value="GTP-bdg_N"/>
    <property type="match status" value="1"/>
</dbReference>
<dbReference type="InterPro" id="IPR032305">
    <property type="entry name" value="GTP-bd_M"/>
</dbReference>
<keyword evidence="3" id="KW-0460">Magnesium</keyword>
<dbReference type="Pfam" id="PF01926">
    <property type="entry name" value="MMR_HSR1"/>
    <property type="match status" value="1"/>
</dbReference>
<evidence type="ECO:0000256" key="3">
    <source>
        <dbReference type="ARBA" id="ARBA00022842"/>
    </source>
</evidence>
<protein>
    <recommendedName>
        <fullName evidence="5">Hflx-type G domain-containing protein</fullName>
    </recommendedName>
</protein>
<evidence type="ECO:0000256" key="2">
    <source>
        <dbReference type="ARBA" id="ARBA00022741"/>
    </source>
</evidence>
<dbReference type="AlphaFoldDB" id="A0A0B7AGD0"/>
<dbReference type="CDD" id="cd01878">
    <property type="entry name" value="HflX"/>
    <property type="match status" value="1"/>
</dbReference>
<sequence length="569" mass="64358">MILIGKSIFQNILGNCQCKEALCILQKRYSVLVLNAHCKHLFTARNTHSSRRYPVSNLLSKSKSQHVLSWRKCYTNSSLTNVLRTQHEVSTTQFISWRNQSTYRVPLSGDDDSKNSEVEDETEYGEYVREFCAIPGVGHRVLVIQPDIKTGLRRYFLTTRELKLEETCALVKTLPNWKVVEKRIVRTENENCKEVFGSGNFDILLRDIRAKRTVSAVVIGIDRLTGLQINTLQTAWGLPVYDRYMLVLQIFKDHAQSPEAKLQVALAEIPYIRSRLVMIHGGFDGGVAQFVGGQTEMLMEQRRQLLQRREVKLKKELEKLHSKRQTIRQMRVRNSIPTVAVVGYTNAGKTTLIKALTEDPSLDPQNHLFATLDVSTHVGVLASSMKVTYIDTVGFISDMPITLLDAFRATLEDALMADIILHIRDASHPDRKLQVVTVHNTLSKMLGEDTLQNMIEVYNKVDLISEEEASQLDPGILQISAVKGQGFAELGVMLEEGLLATTDHMKKTFRIPNKEGILKWLYQEAAVESALPDPKDGQFLIVRVIISKPAYGKFQARFTRKKPSALPNV</sequence>
<dbReference type="InterPro" id="IPR027417">
    <property type="entry name" value="P-loop_NTPase"/>
</dbReference>
<dbReference type="Gene3D" id="3.40.50.300">
    <property type="entry name" value="P-loop containing nucleotide triphosphate hydrolases"/>
    <property type="match status" value="1"/>
</dbReference>
<dbReference type="FunFam" id="3.40.50.300:FF:000886">
    <property type="entry name" value="Putative GTP-binding protein 6"/>
    <property type="match status" value="1"/>
</dbReference>
<gene>
    <name evidence="6" type="primary">ORF113645</name>
</gene>
<dbReference type="NCBIfam" id="TIGR03156">
    <property type="entry name" value="GTP_HflX"/>
    <property type="match status" value="1"/>
</dbReference>
<dbReference type="Gene3D" id="3.40.50.11060">
    <property type="entry name" value="GTPase HflX, N-terminal domain"/>
    <property type="match status" value="1"/>
</dbReference>
<keyword evidence="4" id="KW-0342">GTP-binding</keyword>
<reference evidence="6" key="1">
    <citation type="submission" date="2014-12" db="EMBL/GenBank/DDBJ databases">
        <title>Insight into the proteome of Arion vulgaris.</title>
        <authorList>
            <person name="Aradska J."/>
            <person name="Bulat T."/>
            <person name="Smidak R."/>
            <person name="Sarate P."/>
            <person name="Gangsoo J."/>
            <person name="Sialana F."/>
            <person name="Bilban M."/>
            <person name="Lubec G."/>
        </authorList>
    </citation>
    <scope>NUCLEOTIDE SEQUENCE</scope>
    <source>
        <tissue evidence="6">Skin</tissue>
    </source>
</reference>
<dbReference type="EMBL" id="HACG01032241">
    <property type="protein sequence ID" value="CEK79106.1"/>
    <property type="molecule type" value="Transcribed_RNA"/>
</dbReference>
<proteinExistence type="predicted"/>
<dbReference type="InterPro" id="IPR016496">
    <property type="entry name" value="GTPase_HflX"/>
</dbReference>
<dbReference type="InterPro" id="IPR042108">
    <property type="entry name" value="GTPase_HflX_N_sf"/>
</dbReference>
<dbReference type="InterPro" id="IPR025121">
    <property type="entry name" value="GTPase_HflX_N"/>
</dbReference>
<dbReference type="PROSITE" id="PS51705">
    <property type="entry name" value="G_HFLX"/>
    <property type="match status" value="1"/>
</dbReference>
<keyword evidence="1" id="KW-0479">Metal-binding</keyword>
<feature type="domain" description="Hflx-type G" evidence="5">
    <location>
        <begin position="337"/>
        <end position="502"/>
    </location>
</feature>
<evidence type="ECO:0000313" key="6">
    <source>
        <dbReference type="EMBL" id="CEK79106.1"/>
    </source>
</evidence>
<evidence type="ECO:0000259" key="5">
    <source>
        <dbReference type="PROSITE" id="PS51705"/>
    </source>
</evidence>
<dbReference type="SUPFAM" id="SSF52540">
    <property type="entry name" value="P-loop containing nucleoside triphosphate hydrolases"/>
    <property type="match status" value="1"/>
</dbReference>
<dbReference type="GO" id="GO:0043022">
    <property type="term" value="F:ribosome binding"/>
    <property type="evidence" value="ECO:0007669"/>
    <property type="project" value="TreeGrafter"/>
</dbReference>
<dbReference type="PANTHER" id="PTHR10229">
    <property type="entry name" value="GTP-BINDING PROTEIN HFLX"/>
    <property type="match status" value="1"/>
</dbReference>
<dbReference type="InterPro" id="IPR006073">
    <property type="entry name" value="GTP-bd"/>
</dbReference>
<accession>A0A0B7AGD0</accession>
<dbReference type="PANTHER" id="PTHR10229:SF0">
    <property type="entry name" value="GTP-BINDING PROTEIN 6-RELATED"/>
    <property type="match status" value="1"/>
</dbReference>
<evidence type="ECO:0000256" key="4">
    <source>
        <dbReference type="ARBA" id="ARBA00023134"/>
    </source>
</evidence>
<evidence type="ECO:0000256" key="1">
    <source>
        <dbReference type="ARBA" id="ARBA00022723"/>
    </source>
</evidence>
<dbReference type="Pfam" id="PF16360">
    <property type="entry name" value="GTP-bdg_M"/>
    <property type="match status" value="1"/>
</dbReference>
<dbReference type="InterPro" id="IPR030394">
    <property type="entry name" value="G_HFLX_dom"/>
</dbReference>
<dbReference type="GO" id="GO:0005737">
    <property type="term" value="C:cytoplasm"/>
    <property type="evidence" value="ECO:0007669"/>
    <property type="project" value="TreeGrafter"/>
</dbReference>
<dbReference type="GO" id="GO:0046872">
    <property type="term" value="F:metal ion binding"/>
    <property type="evidence" value="ECO:0007669"/>
    <property type="project" value="UniProtKB-KW"/>
</dbReference>
<name>A0A0B7AGD0_9EUPU</name>